<reference evidence="1 2" key="1">
    <citation type="submission" date="2010-02" db="EMBL/GenBank/DDBJ databases">
        <authorList>
            <person name="Weinstock G."/>
            <person name="Sodergren E."/>
            <person name="Clifton S."/>
            <person name="Fulton L."/>
            <person name="Fulton B."/>
            <person name="Courtney L."/>
            <person name="Fronick C."/>
            <person name="Harrison M."/>
            <person name="Strong C."/>
            <person name="Farmer C."/>
            <person name="Delahaunty K."/>
            <person name="Markovic C."/>
            <person name="Hall O."/>
            <person name="Minx P."/>
            <person name="Tomlinson C."/>
            <person name="Mitreva M."/>
            <person name="Nelson J."/>
            <person name="Hou S."/>
            <person name="Wollam A."/>
            <person name="Pepin K.H."/>
            <person name="Johnson M."/>
            <person name="Bhonagiri V."/>
            <person name="Zhang X."/>
            <person name="Suruliraj S."/>
            <person name="Warren W."/>
            <person name="Chinwalla A."/>
            <person name="Mardis E.R."/>
            <person name="Wilson R.K."/>
        </authorList>
    </citation>
    <scope>NUCLEOTIDE SEQUENCE [LARGE SCALE GENOMIC DNA]</scope>
    <source>
        <strain evidence="1 2">ATCC 29315</strain>
    </source>
</reference>
<comment type="caution">
    <text evidence="1">The sequence shown here is derived from an EMBL/GenBank/DDBJ whole genome shotgun (WGS) entry which is preliminary data.</text>
</comment>
<evidence type="ECO:0000313" key="1">
    <source>
        <dbReference type="EMBL" id="EFE49290.1"/>
    </source>
</evidence>
<protein>
    <submittedName>
        <fullName evidence="1">Uncharacterized protein</fullName>
    </submittedName>
</protein>
<accession>D4DSA4</accession>
<dbReference type="EMBL" id="ADBF01000196">
    <property type="protein sequence ID" value="EFE49290.1"/>
    <property type="molecule type" value="Genomic_DNA"/>
</dbReference>
<dbReference type="Proteomes" id="UP000005536">
    <property type="component" value="Unassembled WGS sequence"/>
</dbReference>
<evidence type="ECO:0000313" key="2">
    <source>
        <dbReference type="Proteomes" id="UP000005536"/>
    </source>
</evidence>
<name>D4DSA4_NEIEG</name>
<dbReference type="AlphaFoldDB" id="D4DSA4"/>
<proteinExistence type="predicted"/>
<sequence>MRQQTCAGIPRHSPRTGRAGILFFRIPMHKTIAPDFRHYPKMPEWSDNGTDFVLVMWYSE</sequence>
<gene>
    <name evidence="1" type="ORF">NEIELOOT_01948</name>
</gene>
<organism evidence="1 2">
    <name type="scientific">Neisseria elongata subsp. glycolytica ATCC 29315</name>
    <dbReference type="NCBI Taxonomy" id="546263"/>
    <lineage>
        <taxon>Bacteria</taxon>
        <taxon>Pseudomonadati</taxon>
        <taxon>Pseudomonadota</taxon>
        <taxon>Betaproteobacteria</taxon>
        <taxon>Neisseriales</taxon>
        <taxon>Neisseriaceae</taxon>
        <taxon>Neisseria</taxon>
    </lineage>
</organism>